<dbReference type="GO" id="GO:0005524">
    <property type="term" value="F:ATP binding"/>
    <property type="evidence" value="ECO:0007669"/>
    <property type="project" value="UniProtKB-UniRule"/>
</dbReference>
<sequence>MHRLPQFLSPGKRKKAMDSRKNAGKPKLGRLNAAKNIDYDAPSSSSSLEDSSGSLYTRSMDTPDASSFRIQGIDGEIDFICRTLGLNGPEDFGIPMEAWEARKLRSSSELLPKSRLHPMDSPKSEEVSMEKEDKEIEDELCLRVKDSVRISVEQSTAKTESLEWNESRMATTVECSPRSGINGARPPLLKPPPPMDVDNTWDILKTFAPLVDEVNRDEVQKGIEPFVEGEGEGNIVGPVENSPLVRSWCSFTTSNDDDCSSCTTEPANISPNMRCKPIITTWVKGKRLGSGSFGSVYEAMSQSGAFFAVKEVSLLDEDSQGRQSIYQLQQEIALLSEFEHENIVQYYGTDTEPDGSKLYIFLELVSQGSLMSLYQRVVLTDSIVSAYTRQILCGLKYLHEQNVVHRDIKCANILVDVSGSVKLADFGLAKATKLNDVKSCKGTPFWMAPEVVNRKGQGYGLPADIWSLGCTVLEMLTQKLPYSEFENHMQALYQIGKGRLPAIPDSLSDDGRDFILQCLKVNPNDRLTAADLLNHPFVKRPASSSSGSASPYYRPGRRI</sequence>
<reference evidence="14" key="1">
    <citation type="submission" date="2025-08" db="UniProtKB">
        <authorList>
            <consortium name="RefSeq"/>
        </authorList>
    </citation>
    <scope>IDENTIFICATION</scope>
    <source>
        <tissue evidence="14">Young leaves</tissue>
    </source>
</reference>
<keyword evidence="13" id="KW-1185">Reference proteome</keyword>
<evidence type="ECO:0000256" key="11">
    <source>
        <dbReference type="SAM" id="MobiDB-lite"/>
    </source>
</evidence>
<evidence type="ECO:0000313" key="14">
    <source>
        <dbReference type="RefSeq" id="XP_022990526.1"/>
    </source>
</evidence>
<evidence type="ECO:0000256" key="2">
    <source>
        <dbReference type="ARBA" id="ARBA00012406"/>
    </source>
</evidence>
<comment type="catalytic activity">
    <reaction evidence="9">
        <text>L-seryl-[protein] + ATP = O-phospho-L-seryl-[protein] + ADP + H(+)</text>
        <dbReference type="Rhea" id="RHEA:17989"/>
        <dbReference type="Rhea" id="RHEA-COMP:9863"/>
        <dbReference type="Rhea" id="RHEA-COMP:11604"/>
        <dbReference type="ChEBI" id="CHEBI:15378"/>
        <dbReference type="ChEBI" id="CHEBI:29999"/>
        <dbReference type="ChEBI" id="CHEBI:30616"/>
        <dbReference type="ChEBI" id="CHEBI:83421"/>
        <dbReference type="ChEBI" id="CHEBI:456216"/>
        <dbReference type="EC" id="2.7.11.25"/>
    </reaction>
</comment>
<evidence type="ECO:0000256" key="4">
    <source>
        <dbReference type="ARBA" id="ARBA00022679"/>
    </source>
</evidence>
<dbReference type="FunFam" id="1.10.510.10:FF:000359">
    <property type="entry name" value="Mitogen-activated protein kinase 1, putative, expressed"/>
    <property type="match status" value="1"/>
</dbReference>
<feature type="region of interest" description="Disordered" evidence="11">
    <location>
        <begin position="110"/>
        <end position="133"/>
    </location>
</feature>
<evidence type="ECO:0000256" key="8">
    <source>
        <dbReference type="ARBA" id="ARBA00047559"/>
    </source>
</evidence>
<evidence type="ECO:0000256" key="10">
    <source>
        <dbReference type="PROSITE-ProRule" id="PRU10141"/>
    </source>
</evidence>
<dbReference type="KEGG" id="cmax:111487377"/>
<evidence type="ECO:0000313" key="13">
    <source>
        <dbReference type="Proteomes" id="UP000504608"/>
    </source>
</evidence>
<evidence type="ECO:0000256" key="3">
    <source>
        <dbReference type="ARBA" id="ARBA00022527"/>
    </source>
</evidence>
<dbReference type="OrthoDB" id="266718at2759"/>
<dbReference type="RefSeq" id="XP_022990526.1">
    <property type="nucleotide sequence ID" value="XM_023134758.1"/>
</dbReference>
<dbReference type="AlphaFoldDB" id="A0A6J1JN68"/>
<evidence type="ECO:0000256" key="9">
    <source>
        <dbReference type="ARBA" id="ARBA00048329"/>
    </source>
</evidence>
<evidence type="ECO:0000256" key="6">
    <source>
        <dbReference type="ARBA" id="ARBA00022777"/>
    </source>
</evidence>
<evidence type="ECO:0000256" key="5">
    <source>
        <dbReference type="ARBA" id="ARBA00022741"/>
    </source>
</evidence>
<feature type="region of interest" description="Disordered" evidence="11">
    <location>
        <begin position="168"/>
        <end position="194"/>
    </location>
</feature>
<keyword evidence="5 10" id="KW-0547">Nucleotide-binding</keyword>
<name>A0A6J1JN68_CUCMA</name>
<evidence type="ECO:0000259" key="12">
    <source>
        <dbReference type="PROSITE" id="PS50011"/>
    </source>
</evidence>
<feature type="compositionally biased region" description="Polar residues" evidence="11">
    <location>
        <begin position="55"/>
        <end position="64"/>
    </location>
</feature>
<dbReference type="PROSITE" id="PS50011">
    <property type="entry name" value="PROTEIN_KINASE_DOM"/>
    <property type="match status" value="1"/>
</dbReference>
<keyword evidence="7 10" id="KW-0067">ATP-binding</keyword>
<dbReference type="GO" id="GO:1902065">
    <property type="term" value="P:response to L-glutamate"/>
    <property type="evidence" value="ECO:0007669"/>
    <property type="project" value="UniProtKB-ARBA"/>
</dbReference>
<feature type="domain" description="Protein kinase" evidence="12">
    <location>
        <begin position="282"/>
        <end position="538"/>
    </location>
</feature>
<dbReference type="GeneID" id="111487377"/>
<evidence type="ECO:0000256" key="1">
    <source>
        <dbReference type="ARBA" id="ARBA00006529"/>
    </source>
</evidence>
<proteinExistence type="inferred from homology"/>
<dbReference type="GO" id="GO:0005737">
    <property type="term" value="C:cytoplasm"/>
    <property type="evidence" value="ECO:0007669"/>
    <property type="project" value="TreeGrafter"/>
</dbReference>
<feature type="binding site" evidence="10">
    <location>
        <position position="310"/>
    </location>
    <ligand>
        <name>ATP</name>
        <dbReference type="ChEBI" id="CHEBI:30616"/>
    </ligand>
</feature>
<dbReference type="InterPro" id="IPR000719">
    <property type="entry name" value="Prot_kinase_dom"/>
</dbReference>
<evidence type="ECO:0000256" key="7">
    <source>
        <dbReference type="ARBA" id="ARBA00022840"/>
    </source>
</evidence>
<dbReference type="EC" id="2.7.11.25" evidence="2"/>
<feature type="compositionally biased region" description="Low complexity" evidence="11">
    <location>
        <begin position="43"/>
        <end position="54"/>
    </location>
</feature>
<keyword evidence="4" id="KW-0808">Transferase</keyword>
<dbReference type="Gene3D" id="1.10.510.10">
    <property type="entry name" value="Transferase(Phosphotransferase) domain 1"/>
    <property type="match status" value="1"/>
</dbReference>
<dbReference type="Proteomes" id="UP000504608">
    <property type="component" value="Unplaced"/>
</dbReference>
<dbReference type="SMART" id="SM00220">
    <property type="entry name" value="S_TKc"/>
    <property type="match status" value="1"/>
</dbReference>
<dbReference type="PANTHER" id="PTHR48016:SF29">
    <property type="entry name" value="MITOGEN-ACTIVATED PROTEIN KINASE KINASE KINASE 1-RELATED"/>
    <property type="match status" value="1"/>
</dbReference>
<feature type="region of interest" description="Disordered" evidence="11">
    <location>
        <begin position="540"/>
        <end position="559"/>
    </location>
</feature>
<feature type="compositionally biased region" description="Basic and acidic residues" evidence="11">
    <location>
        <begin position="117"/>
        <end position="133"/>
    </location>
</feature>
<comment type="similarity">
    <text evidence="1">Belongs to the protein kinase superfamily. STE Ser/Thr protein kinase family. MAP kinase kinase kinase subfamily.</text>
</comment>
<comment type="catalytic activity">
    <reaction evidence="8">
        <text>L-threonyl-[protein] + ATP = O-phospho-L-threonyl-[protein] + ADP + H(+)</text>
        <dbReference type="Rhea" id="RHEA:46608"/>
        <dbReference type="Rhea" id="RHEA-COMP:11060"/>
        <dbReference type="Rhea" id="RHEA-COMP:11605"/>
        <dbReference type="ChEBI" id="CHEBI:15378"/>
        <dbReference type="ChEBI" id="CHEBI:30013"/>
        <dbReference type="ChEBI" id="CHEBI:30616"/>
        <dbReference type="ChEBI" id="CHEBI:61977"/>
        <dbReference type="ChEBI" id="CHEBI:456216"/>
        <dbReference type="EC" id="2.7.11.25"/>
    </reaction>
</comment>
<dbReference type="InterPro" id="IPR017441">
    <property type="entry name" value="Protein_kinase_ATP_BS"/>
</dbReference>
<accession>A0A6J1JN68</accession>
<dbReference type="GO" id="GO:0004709">
    <property type="term" value="F:MAP kinase kinase kinase activity"/>
    <property type="evidence" value="ECO:0007669"/>
    <property type="project" value="UniProtKB-EC"/>
</dbReference>
<gene>
    <name evidence="14" type="primary">LOC111487377</name>
</gene>
<dbReference type="InterPro" id="IPR008271">
    <property type="entry name" value="Ser/Thr_kinase_AS"/>
</dbReference>
<dbReference type="PROSITE" id="PS00108">
    <property type="entry name" value="PROTEIN_KINASE_ST"/>
    <property type="match status" value="1"/>
</dbReference>
<keyword evidence="6" id="KW-0418">Kinase</keyword>
<dbReference type="Pfam" id="PF00069">
    <property type="entry name" value="Pkinase"/>
    <property type="match status" value="1"/>
</dbReference>
<keyword evidence="3" id="KW-0723">Serine/threonine-protein kinase</keyword>
<dbReference type="InterPro" id="IPR011009">
    <property type="entry name" value="Kinase-like_dom_sf"/>
</dbReference>
<dbReference type="SUPFAM" id="SSF56112">
    <property type="entry name" value="Protein kinase-like (PK-like)"/>
    <property type="match status" value="1"/>
</dbReference>
<dbReference type="InterPro" id="IPR050538">
    <property type="entry name" value="MAP_kinase_kinase_kinase"/>
</dbReference>
<feature type="region of interest" description="Disordered" evidence="11">
    <location>
        <begin position="1"/>
        <end position="64"/>
    </location>
</feature>
<dbReference type="PROSITE" id="PS00107">
    <property type="entry name" value="PROTEIN_KINASE_ATP"/>
    <property type="match status" value="1"/>
</dbReference>
<protein>
    <recommendedName>
        <fullName evidence="2">mitogen-activated protein kinase kinase kinase</fullName>
        <ecNumber evidence="2">2.7.11.25</ecNumber>
    </recommendedName>
</protein>
<organism evidence="13 14">
    <name type="scientific">Cucurbita maxima</name>
    <name type="common">Pumpkin</name>
    <name type="synonym">Winter squash</name>
    <dbReference type="NCBI Taxonomy" id="3661"/>
    <lineage>
        <taxon>Eukaryota</taxon>
        <taxon>Viridiplantae</taxon>
        <taxon>Streptophyta</taxon>
        <taxon>Embryophyta</taxon>
        <taxon>Tracheophyta</taxon>
        <taxon>Spermatophyta</taxon>
        <taxon>Magnoliopsida</taxon>
        <taxon>eudicotyledons</taxon>
        <taxon>Gunneridae</taxon>
        <taxon>Pentapetalae</taxon>
        <taxon>rosids</taxon>
        <taxon>fabids</taxon>
        <taxon>Cucurbitales</taxon>
        <taxon>Cucurbitaceae</taxon>
        <taxon>Cucurbiteae</taxon>
        <taxon>Cucurbita</taxon>
    </lineage>
</organism>
<dbReference type="PANTHER" id="PTHR48016">
    <property type="entry name" value="MAP KINASE KINASE KINASE SSK2-RELATED-RELATED"/>
    <property type="match status" value="1"/>
</dbReference>